<proteinExistence type="inferred from homology"/>
<protein>
    <submittedName>
        <fullName evidence="4">NBD/HSP70 family sugar kinase</fullName>
    </submittedName>
</protein>
<dbReference type="GO" id="GO:0016301">
    <property type="term" value="F:kinase activity"/>
    <property type="evidence" value="ECO:0007669"/>
    <property type="project" value="UniProtKB-KW"/>
</dbReference>
<evidence type="ECO:0000256" key="1">
    <source>
        <dbReference type="ARBA" id="ARBA00002486"/>
    </source>
</evidence>
<gene>
    <name evidence="4" type="ORF">JOC54_003996</name>
</gene>
<reference evidence="4" key="1">
    <citation type="submission" date="2021-01" db="EMBL/GenBank/DDBJ databases">
        <title>Genomic Encyclopedia of Type Strains, Phase IV (KMG-IV): sequencing the most valuable type-strain genomes for metagenomic binning, comparative biology and taxonomic classification.</title>
        <authorList>
            <person name="Goeker M."/>
        </authorList>
    </citation>
    <scope>NUCLEOTIDE SEQUENCE</scope>
    <source>
        <strain evidence="4">DSM 21943</strain>
    </source>
</reference>
<dbReference type="EMBL" id="JAFBCV010000016">
    <property type="protein sequence ID" value="MBM7840703.1"/>
    <property type="molecule type" value="Genomic_DNA"/>
</dbReference>
<dbReference type="InterPro" id="IPR043129">
    <property type="entry name" value="ATPase_NBD"/>
</dbReference>
<comment type="similarity">
    <text evidence="2">Belongs to the ROK (NagC/XylR) family.</text>
</comment>
<dbReference type="SUPFAM" id="SSF46785">
    <property type="entry name" value="Winged helix' DNA-binding domain"/>
    <property type="match status" value="1"/>
</dbReference>
<organism evidence="4 5">
    <name type="scientific">Shouchella xiaoxiensis</name>
    <dbReference type="NCBI Taxonomy" id="766895"/>
    <lineage>
        <taxon>Bacteria</taxon>
        <taxon>Bacillati</taxon>
        <taxon>Bacillota</taxon>
        <taxon>Bacilli</taxon>
        <taxon>Bacillales</taxon>
        <taxon>Bacillaceae</taxon>
        <taxon>Shouchella</taxon>
    </lineage>
</organism>
<name>A0ABS2SYV1_9BACI</name>
<keyword evidence="4" id="KW-0808">Transferase</keyword>
<evidence type="ECO:0000256" key="3">
    <source>
        <dbReference type="ARBA" id="ARBA00022629"/>
    </source>
</evidence>
<dbReference type="PANTHER" id="PTHR18964:SF149">
    <property type="entry name" value="BIFUNCTIONAL UDP-N-ACETYLGLUCOSAMINE 2-EPIMERASE_N-ACETYLMANNOSAMINE KINASE"/>
    <property type="match status" value="1"/>
</dbReference>
<comment type="function">
    <text evidence="1">Transcriptional repressor of xylose-utilizing enzymes.</text>
</comment>
<dbReference type="Proteomes" id="UP001179280">
    <property type="component" value="Unassembled WGS sequence"/>
</dbReference>
<evidence type="ECO:0000313" key="4">
    <source>
        <dbReference type="EMBL" id="MBM7840703.1"/>
    </source>
</evidence>
<dbReference type="RefSeq" id="WP_204468456.1">
    <property type="nucleotide sequence ID" value="NZ_JAFBCV010000016.1"/>
</dbReference>
<accession>A0ABS2SYV1</accession>
<evidence type="ECO:0000313" key="5">
    <source>
        <dbReference type="Proteomes" id="UP001179280"/>
    </source>
</evidence>
<keyword evidence="3" id="KW-0119">Carbohydrate metabolism</keyword>
<dbReference type="Gene3D" id="3.30.420.40">
    <property type="match status" value="1"/>
</dbReference>
<dbReference type="SUPFAM" id="SSF53067">
    <property type="entry name" value="Actin-like ATPase domain"/>
    <property type="match status" value="1"/>
</dbReference>
<dbReference type="InterPro" id="IPR000600">
    <property type="entry name" value="ROK"/>
</dbReference>
<evidence type="ECO:0000256" key="2">
    <source>
        <dbReference type="ARBA" id="ARBA00006479"/>
    </source>
</evidence>
<dbReference type="Gene3D" id="1.10.10.10">
    <property type="entry name" value="Winged helix-like DNA-binding domain superfamily/Winged helix DNA-binding domain"/>
    <property type="match status" value="1"/>
</dbReference>
<keyword evidence="5" id="KW-1185">Reference proteome</keyword>
<dbReference type="CDD" id="cd23763">
    <property type="entry name" value="ASKHA_ATPase_ROK"/>
    <property type="match status" value="1"/>
</dbReference>
<dbReference type="PANTHER" id="PTHR18964">
    <property type="entry name" value="ROK (REPRESSOR, ORF, KINASE) FAMILY"/>
    <property type="match status" value="1"/>
</dbReference>
<dbReference type="Pfam" id="PF00480">
    <property type="entry name" value="ROK"/>
    <property type="match status" value="1"/>
</dbReference>
<keyword evidence="4" id="KW-0418">Kinase</keyword>
<dbReference type="InterPro" id="IPR036388">
    <property type="entry name" value="WH-like_DNA-bd_sf"/>
</dbReference>
<sequence length="328" mass="36875">MSKNLIRKKNLDTIKRLMFLNGKMVASELVKKSGLSIVTINSLMKELLDENVISEGSLIQQPMGRPAIEYFFQYDLQHMLLLSLQDFNGTLCLVAKTTNLSGTEKQAWFIELPEITLDWLIGAITRCLEESDVAITQISLSIPGKVFDDTVTSSWKQQLDGWSIKAALQQKTAIPINIQNDAHLTTIGFCIRGDYQRDGTIVGIFYPQESTPGVTIFSNKKLIEGHLGLAGEGKYLPFLMDKQAPKNDEELMRNIAEMIAVYNAVIAPNMFVISSNELARDEMNLAVSTNKHLPEHPNKPEILIDTKFQESMTHGLRWLAHEGTPYYL</sequence>
<comment type="caution">
    <text evidence="4">The sequence shown here is derived from an EMBL/GenBank/DDBJ whole genome shotgun (WGS) entry which is preliminary data.</text>
</comment>
<keyword evidence="3" id="KW-0859">Xylose metabolism</keyword>
<dbReference type="InterPro" id="IPR036390">
    <property type="entry name" value="WH_DNA-bd_sf"/>
</dbReference>